<dbReference type="EMBL" id="CM042009">
    <property type="protein sequence ID" value="KAI3789911.1"/>
    <property type="molecule type" value="Genomic_DNA"/>
</dbReference>
<evidence type="ECO:0000313" key="1">
    <source>
        <dbReference type="EMBL" id="KAI3789911.1"/>
    </source>
</evidence>
<name>A0ACB9H3R2_CICIN</name>
<sequence>MCPEDKEEPQNVSQEVCRNNSTGVADQGGNSASISVASWISELEIMLKQKTFTRSEAQRLIALVHSRTMEESPHQPTTMESLPDELLGNIFIRLLAKQLAQMRSVSKSWNALLSQSSFVQSYVHRSNDDFFFVFLFQLL</sequence>
<keyword evidence="2" id="KW-1185">Reference proteome</keyword>
<accession>A0ACB9H3R2</accession>
<proteinExistence type="predicted"/>
<protein>
    <submittedName>
        <fullName evidence="1">Uncharacterized protein</fullName>
    </submittedName>
</protein>
<organism evidence="1 2">
    <name type="scientific">Cichorium intybus</name>
    <name type="common">Chicory</name>
    <dbReference type="NCBI Taxonomy" id="13427"/>
    <lineage>
        <taxon>Eukaryota</taxon>
        <taxon>Viridiplantae</taxon>
        <taxon>Streptophyta</taxon>
        <taxon>Embryophyta</taxon>
        <taxon>Tracheophyta</taxon>
        <taxon>Spermatophyta</taxon>
        <taxon>Magnoliopsida</taxon>
        <taxon>eudicotyledons</taxon>
        <taxon>Gunneridae</taxon>
        <taxon>Pentapetalae</taxon>
        <taxon>asterids</taxon>
        <taxon>campanulids</taxon>
        <taxon>Asterales</taxon>
        <taxon>Asteraceae</taxon>
        <taxon>Cichorioideae</taxon>
        <taxon>Cichorieae</taxon>
        <taxon>Cichoriinae</taxon>
        <taxon>Cichorium</taxon>
    </lineage>
</organism>
<reference evidence="1 2" key="2">
    <citation type="journal article" date="2022" name="Mol. Ecol. Resour.">
        <title>The genomes of chicory, endive, great burdock and yacon provide insights into Asteraceae paleo-polyploidization history and plant inulin production.</title>
        <authorList>
            <person name="Fan W."/>
            <person name="Wang S."/>
            <person name="Wang H."/>
            <person name="Wang A."/>
            <person name="Jiang F."/>
            <person name="Liu H."/>
            <person name="Zhao H."/>
            <person name="Xu D."/>
            <person name="Zhang Y."/>
        </authorList>
    </citation>
    <scope>NUCLEOTIDE SEQUENCE [LARGE SCALE GENOMIC DNA]</scope>
    <source>
        <strain evidence="2">cv. Punajuju</strain>
        <tissue evidence="1">Leaves</tissue>
    </source>
</reference>
<gene>
    <name evidence="1" type="ORF">L2E82_02717</name>
</gene>
<evidence type="ECO:0000313" key="2">
    <source>
        <dbReference type="Proteomes" id="UP001055811"/>
    </source>
</evidence>
<dbReference type="Proteomes" id="UP001055811">
    <property type="component" value="Linkage Group LG01"/>
</dbReference>
<comment type="caution">
    <text evidence="1">The sequence shown here is derived from an EMBL/GenBank/DDBJ whole genome shotgun (WGS) entry which is preliminary data.</text>
</comment>
<reference evidence="2" key="1">
    <citation type="journal article" date="2022" name="Mol. Ecol. Resour.">
        <title>The genomes of chicory, endive, great burdock and yacon provide insights into Asteraceae palaeo-polyploidization history and plant inulin production.</title>
        <authorList>
            <person name="Fan W."/>
            <person name="Wang S."/>
            <person name="Wang H."/>
            <person name="Wang A."/>
            <person name="Jiang F."/>
            <person name="Liu H."/>
            <person name="Zhao H."/>
            <person name="Xu D."/>
            <person name="Zhang Y."/>
        </authorList>
    </citation>
    <scope>NUCLEOTIDE SEQUENCE [LARGE SCALE GENOMIC DNA]</scope>
    <source>
        <strain evidence="2">cv. Punajuju</strain>
    </source>
</reference>